<name>A0A371HY71_MUCPR</name>
<evidence type="ECO:0000313" key="1">
    <source>
        <dbReference type="EMBL" id="RDY07740.1"/>
    </source>
</evidence>
<dbReference type="PANTHER" id="PTHR45835">
    <property type="entry name" value="YALI0A06105P"/>
    <property type="match status" value="1"/>
</dbReference>
<comment type="caution">
    <text evidence="1">The sequence shown here is derived from an EMBL/GenBank/DDBJ whole genome shotgun (WGS) entry which is preliminary data.</text>
</comment>
<evidence type="ECO:0008006" key="3">
    <source>
        <dbReference type="Google" id="ProtNLM"/>
    </source>
</evidence>
<dbReference type="Proteomes" id="UP000257109">
    <property type="component" value="Unassembled WGS sequence"/>
</dbReference>
<dbReference type="AlphaFoldDB" id="A0A371HY71"/>
<keyword evidence="2" id="KW-1185">Reference proteome</keyword>
<reference evidence="1" key="1">
    <citation type="submission" date="2018-05" db="EMBL/GenBank/DDBJ databases">
        <title>Draft genome of Mucuna pruriens seed.</title>
        <authorList>
            <person name="Nnadi N.E."/>
            <person name="Vos R."/>
            <person name="Hasami M.H."/>
            <person name="Devisetty U.K."/>
            <person name="Aguiy J.C."/>
        </authorList>
    </citation>
    <scope>NUCLEOTIDE SEQUENCE [LARGE SCALE GENOMIC DNA]</scope>
    <source>
        <strain evidence="1">JCA_2017</strain>
    </source>
</reference>
<sequence length="82" mass="9109">LEASSFTVGENEVVRLQGKVFVPSVPELRKLILDKGHGSGLSMHLGATKMLLQPLHILEWKWDSISMDFVSGFPKTQKNMDG</sequence>
<gene>
    <name evidence="1" type="ORF">CR513_08108</name>
</gene>
<dbReference type="EMBL" id="QJKJ01001410">
    <property type="protein sequence ID" value="RDY07740.1"/>
    <property type="molecule type" value="Genomic_DNA"/>
</dbReference>
<dbReference type="PANTHER" id="PTHR45835:SF99">
    <property type="entry name" value="CHROMO DOMAIN-CONTAINING PROTEIN-RELATED"/>
    <property type="match status" value="1"/>
</dbReference>
<organism evidence="1 2">
    <name type="scientific">Mucuna pruriens</name>
    <name type="common">Velvet bean</name>
    <name type="synonym">Dolichos pruriens</name>
    <dbReference type="NCBI Taxonomy" id="157652"/>
    <lineage>
        <taxon>Eukaryota</taxon>
        <taxon>Viridiplantae</taxon>
        <taxon>Streptophyta</taxon>
        <taxon>Embryophyta</taxon>
        <taxon>Tracheophyta</taxon>
        <taxon>Spermatophyta</taxon>
        <taxon>Magnoliopsida</taxon>
        <taxon>eudicotyledons</taxon>
        <taxon>Gunneridae</taxon>
        <taxon>Pentapetalae</taxon>
        <taxon>rosids</taxon>
        <taxon>fabids</taxon>
        <taxon>Fabales</taxon>
        <taxon>Fabaceae</taxon>
        <taxon>Papilionoideae</taxon>
        <taxon>50 kb inversion clade</taxon>
        <taxon>NPAAA clade</taxon>
        <taxon>indigoferoid/millettioid clade</taxon>
        <taxon>Phaseoleae</taxon>
        <taxon>Mucuna</taxon>
    </lineage>
</organism>
<feature type="non-terminal residue" evidence="1">
    <location>
        <position position="1"/>
    </location>
</feature>
<protein>
    <recommendedName>
        <fullName evidence="3">Integrase zinc-binding domain-containing protein</fullName>
    </recommendedName>
</protein>
<evidence type="ECO:0000313" key="2">
    <source>
        <dbReference type="Proteomes" id="UP000257109"/>
    </source>
</evidence>
<accession>A0A371HY71</accession>
<dbReference type="OrthoDB" id="1434098at2759"/>
<proteinExistence type="predicted"/>